<dbReference type="PANTHER" id="PTHR31111">
    <property type="entry name" value="BNAA05G37150D PROTEIN-RELATED"/>
    <property type="match status" value="1"/>
</dbReference>
<sequence length="946" mass="106017">MGNSISQMRTSSSSSRKSININRQQIPGDVILDILSRLPAKSVVRCRCVSRTWYSFTHDPFFASLHHARSLTRDNGSALLLSYPDPSSSSTSFSFFERKQGFRNLQISNVDQQCTRLSEIIRGILCIHDRRSHRVDICNITTQETITLPRSTNIPIRSGAGVDFDIVYEPRYSFGFNSSTRDYKVLNICSISRYKLQVNPNNGLSTREVSQRTVEFEIFTIGCDRGAGSWRKIDPGYPYDQELHGLSSESVCADGAIHWRHRVFDQEILLAFDLKQEKFQIIQVPKEALEFHLMKQVKGCLVLMGHVISGYNRNKIALWILEDRHNQIWMKENVVFPSHSPCLWPVGSFKTGLILLAQHGYADPAAWAAYYCDLETKNLCMIQVPELKSVKLPCGEAGKPSDVVLTEHTENLLSLTSNVYSSIQEEKSPTKPSGLEAGAEIGERLGHFVFSQSHSLSAVKKLALLQTKIKEKKRKDCLLRALPLIIPLVSNSNSFFNSVVKLMGSRVPVQHCNLRSAGSFIATNSLHDLNTVDSRPSNIDSMSADADHTLNADDDSDAVDCIHDSYSNSLPLHSVGVEEDHTSLENTGSSGGAYDILTFDDVSPIESARARFLQIIVDHFISDHVIEVADNESEYAAHPGQDKLTKRKSGDVQYEGDPRFALPLMYVANMYETLVNDVNMRLASLNGVRDKTIGVALEAAGGLYRRMAKKFPKKGSCIFKRRELATSLETRTRFPELVIQEEKRVRFVVVNGLDIVEKPSSMPIVDAEWFRRLTGRSEVAVSAQDYKFYSPRHKFRRVLSNIPGLATLPTEDNSSTMTTAQGFRSPQNEQQTPSKHHVQLLSHQPQFHPINQNHHQEVHQSQHATQFSQNHQCGPPSHMPEIAHATQSPTIPQHMVYLQPLTGGHVGGRLHSMPTSPPKYCDECGAPYLRETSKFCSECGTKRLGT</sequence>
<dbReference type="InterPro" id="IPR001810">
    <property type="entry name" value="F-box_dom"/>
</dbReference>
<dbReference type="Gene3D" id="1.20.1280.50">
    <property type="match status" value="1"/>
</dbReference>
<feature type="domain" description="F-box" evidence="2">
    <location>
        <begin position="20"/>
        <end position="65"/>
    </location>
</feature>
<reference evidence="3" key="1">
    <citation type="journal article" date="2023" name="Mol. Ecol. Resour.">
        <title>Chromosome-level genome assembly of a triploid poplar Populus alba 'Berolinensis'.</title>
        <authorList>
            <person name="Chen S."/>
            <person name="Yu Y."/>
            <person name="Wang X."/>
            <person name="Wang S."/>
            <person name="Zhang T."/>
            <person name="Zhou Y."/>
            <person name="He R."/>
            <person name="Meng N."/>
            <person name="Wang Y."/>
            <person name="Liu W."/>
            <person name="Liu Z."/>
            <person name="Liu J."/>
            <person name="Guo Q."/>
            <person name="Huang H."/>
            <person name="Sederoff R.R."/>
            <person name="Wang G."/>
            <person name="Qu G."/>
            <person name="Chen S."/>
        </authorList>
    </citation>
    <scope>NUCLEOTIDE SEQUENCE</scope>
    <source>
        <strain evidence="3">SC-2020</strain>
    </source>
</reference>
<dbReference type="InterPro" id="IPR036047">
    <property type="entry name" value="F-box-like_dom_sf"/>
</dbReference>
<feature type="compositionally biased region" description="Polar residues" evidence="1">
    <location>
        <begin position="861"/>
        <end position="872"/>
    </location>
</feature>
<proteinExistence type="predicted"/>
<dbReference type="Pfam" id="PF00646">
    <property type="entry name" value="F-box"/>
    <property type="match status" value="1"/>
</dbReference>
<accession>A0AAD6MMN1</accession>
<protein>
    <recommendedName>
        <fullName evidence="2">F-box domain-containing protein</fullName>
    </recommendedName>
</protein>
<organism evidence="3 4">
    <name type="scientific">Populus alba x Populus x berolinensis</name>
    <dbReference type="NCBI Taxonomy" id="444605"/>
    <lineage>
        <taxon>Eukaryota</taxon>
        <taxon>Viridiplantae</taxon>
        <taxon>Streptophyta</taxon>
        <taxon>Embryophyta</taxon>
        <taxon>Tracheophyta</taxon>
        <taxon>Spermatophyta</taxon>
        <taxon>Magnoliopsida</taxon>
        <taxon>eudicotyledons</taxon>
        <taxon>Gunneridae</taxon>
        <taxon>Pentapetalae</taxon>
        <taxon>rosids</taxon>
        <taxon>fabids</taxon>
        <taxon>Malpighiales</taxon>
        <taxon>Salicaceae</taxon>
        <taxon>Saliceae</taxon>
        <taxon>Populus</taxon>
    </lineage>
</organism>
<dbReference type="EMBL" id="JAQIZT010000008">
    <property type="protein sequence ID" value="KAJ6988353.1"/>
    <property type="molecule type" value="Genomic_DNA"/>
</dbReference>
<dbReference type="InterPro" id="IPR013187">
    <property type="entry name" value="F-box-assoc_dom_typ3"/>
</dbReference>
<feature type="region of interest" description="Disordered" evidence="1">
    <location>
        <begin position="854"/>
        <end position="883"/>
    </location>
</feature>
<evidence type="ECO:0000313" key="4">
    <source>
        <dbReference type="Proteomes" id="UP001164929"/>
    </source>
</evidence>
<gene>
    <name evidence="3" type="ORF">NC653_021317</name>
</gene>
<evidence type="ECO:0000313" key="3">
    <source>
        <dbReference type="EMBL" id="KAJ6988353.1"/>
    </source>
</evidence>
<name>A0AAD6MMN1_9ROSI</name>
<keyword evidence="4" id="KW-1185">Reference proteome</keyword>
<evidence type="ECO:0000256" key="1">
    <source>
        <dbReference type="SAM" id="MobiDB-lite"/>
    </source>
</evidence>
<dbReference type="Proteomes" id="UP001164929">
    <property type="component" value="Chromosome 8"/>
</dbReference>
<dbReference type="InterPro" id="IPR017451">
    <property type="entry name" value="F-box-assoc_interact_dom"/>
</dbReference>
<dbReference type="NCBIfam" id="TIGR01640">
    <property type="entry name" value="F_box_assoc_1"/>
    <property type="match status" value="1"/>
</dbReference>
<dbReference type="AlphaFoldDB" id="A0AAD6MMN1"/>
<dbReference type="SUPFAM" id="SSF81383">
    <property type="entry name" value="F-box domain"/>
    <property type="match status" value="1"/>
</dbReference>
<evidence type="ECO:0000259" key="2">
    <source>
        <dbReference type="PROSITE" id="PS50181"/>
    </source>
</evidence>
<feature type="region of interest" description="Disordered" evidence="1">
    <location>
        <begin position="805"/>
        <end position="838"/>
    </location>
</feature>
<dbReference type="SMART" id="SM00256">
    <property type="entry name" value="FBOX"/>
    <property type="match status" value="1"/>
</dbReference>
<dbReference type="Pfam" id="PF08268">
    <property type="entry name" value="FBA_3"/>
    <property type="match status" value="1"/>
</dbReference>
<dbReference type="PROSITE" id="PS50181">
    <property type="entry name" value="FBOX"/>
    <property type="match status" value="1"/>
</dbReference>
<dbReference type="PANTHER" id="PTHR31111:SF125">
    <property type="entry name" value="F-BOX PROTEIN CPR30-LIKE"/>
    <property type="match status" value="1"/>
</dbReference>
<dbReference type="CDD" id="cd22157">
    <property type="entry name" value="F-box_AtFBW1-like"/>
    <property type="match status" value="1"/>
</dbReference>
<feature type="compositionally biased region" description="Polar residues" evidence="1">
    <location>
        <begin position="810"/>
        <end position="833"/>
    </location>
</feature>
<comment type="caution">
    <text evidence="3">The sequence shown here is derived from an EMBL/GenBank/DDBJ whole genome shotgun (WGS) entry which is preliminary data.</text>
</comment>